<dbReference type="PANTHER" id="PTHR34512">
    <property type="entry name" value="CELL SURFACE PROTEIN"/>
    <property type="match status" value="1"/>
</dbReference>
<dbReference type="Gene3D" id="2.40.128.630">
    <property type="match status" value="1"/>
</dbReference>
<sequence length="356" mass="41495">MKITKFLIFTFLVCLLSCKNDNKNAIDDNQKYVKLLWRNNQFEWIPTSLVVKNKILYFGNLNRDFYAINLESAKVNLKIKTDYNPFYKPLIEHQNLLLTEYANTLMYLDSAGKLKWKINGEINLRYDLSQDENYFYGSVLGNGFSKINKTNGKVIWFLPENSIITQTNQPAFFKNNIYLGLSEYNANLLAINNKNGEIIWKNEYKSFSKITQVKTEKGLLVCLTKDYKSGKILMLNYESGNEIWSKSLNCNLYYEPCIINGNIILSTFDNKIFSFDIENGKTNWTLDLRKDTAETNIINFKENIYFGTMKRNLYSVNLKTGNTNFIQPFYYGILNPIVEDNTIYFPTGGSEIWLLK</sequence>
<dbReference type="InterPro" id="IPR015943">
    <property type="entry name" value="WD40/YVTN_repeat-like_dom_sf"/>
</dbReference>
<dbReference type="SUPFAM" id="SSF50998">
    <property type="entry name" value="Quinoprotein alcohol dehydrogenase-like"/>
    <property type="match status" value="2"/>
</dbReference>
<accession>A0A502EWS2</accession>
<organism evidence="2 3">
    <name type="scientific">Flavobacterium pectinovorum</name>
    <dbReference type="NCBI Taxonomy" id="29533"/>
    <lineage>
        <taxon>Bacteria</taxon>
        <taxon>Pseudomonadati</taxon>
        <taxon>Bacteroidota</taxon>
        <taxon>Flavobacteriia</taxon>
        <taxon>Flavobacteriales</taxon>
        <taxon>Flavobacteriaceae</taxon>
        <taxon>Flavobacterium</taxon>
    </lineage>
</organism>
<gene>
    <name evidence="2" type="ORF">EAH81_08745</name>
</gene>
<dbReference type="InterPro" id="IPR011047">
    <property type="entry name" value="Quinoprotein_ADH-like_sf"/>
</dbReference>
<name>A0A502EWS2_9FLAO</name>
<dbReference type="OrthoDB" id="1317308at2"/>
<evidence type="ECO:0000313" key="3">
    <source>
        <dbReference type="Proteomes" id="UP000319700"/>
    </source>
</evidence>
<dbReference type="Gene3D" id="2.130.10.10">
    <property type="entry name" value="YVTN repeat-like/Quinoprotein amine dehydrogenase"/>
    <property type="match status" value="1"/>
</dbReference>
<dbReference type="Proteomes" id="UP000319700">
    <property type="component" value="Unassembled WGS sequence"/>
</dbReference>
<dbReference type="EMBL" id="RCZH01000005">
    <property type="protein sequence ID" value="TPG41562.1"/>
    <property type="molecule type" value="Genomic_DNA"/>
</dbReference>
<proteinExistence type="predicted"/>
<dbReference type="InterPro" id="IPR002372">
    <property type="entry name" value="PQQ_rpt_dom"/>
</dbReference>
<evidence type="ECO:0000313" key="2">
    <source>
        <dbReference type="EMBL" id="TPG41562.1"/>
    </source>
</evidence>
<evidence type="ECO:0000259" key="1">
    <source>
        <dbReference type="Pfam" id="PF13360"/>
    </source>
</evidence>
<keyword evidence="3" id="KW-1185">Reference proteome</keyword>
<dbReference type="RefSeq" id="WP_140505928.1">
    <property type="nucleotide sequence ID" value="NZ_RCZH01000005.1"/>
</dbReference>
<feature type="domain" description="Pyrrolo-quinoline quinone repeat" evidence="1">
    <location>
        <begin position="188"/>
        <end position="322"/>
    </location>
</feature>
<protein>
    <recommendedName>
        <fullName evidence="1">Pyrrolo-quinoline quinone repeat domain-containing protein</fullName>
    </recommendedName>
</protein>
<reference evidence="2 3" key="1">
    <citation type="journal article" date="2019" name="Environ. Microbiol.">
        <title>Species interactions and distinct microbial communities in high Arctic permafrost affected cryosols are associated with the CH4 and CO2 gas fluxes.</title>
        <authorList>
            <person name="Altshuler I."/>
            <person name="Hamel J."/>
            <person name="Turney S."/>
            <person name="Magnuson E."/>
            <person name="Levesque R."/>
            <person name="Greer C."/>
            <person name="Whyte L.G."/>
        </authorList>
    </citation>
    <scope>NUCLEOTIDE SEQUENCE [LARGE SCALE GENOMIC DNA]</scope>
    <source>
        <strain evidence="2 3">42</strain>
    </source>
</reference>
<dbReference type="SMART" id="SM00564">
    <property type="entry name" value="PQQ"/>
    <property type="match status" value="6"/>
</dbReference>
<dbReference type="Pfam" id="PF13360">
    <property type="entry name" value="PQQ_2"/>
    <property type="match status" value="1"/>
</dbReference>
<comment type="caution">
    <text evidence="2">The sequence shown here is derived from an EMBL/GenBank/DDBJ whole genome shotgun (WGS) entry which is preliminary data.</text>
</comment>
<dbReference type="PANTHER" id="PTHR34512:SF30">
    <property type="entry name" value="OUTER MEMBRANE PROTEIN ASSEMBLY FACTOR BAMB"/>
    <property type="match status" value="1"/>
</dbReference>
<dbReference type="InterPro" id="IPR018391">
    <property type="entry name" value="PQQ_b-propeller_rpt"/>
</dbReference>
<dbReference type="AlphaFoldDB" id="A0A502EWS2"/>